<dbReference type="EMBL" id="CP002691">
    <property type="protein sequence ID" value="AEE53918.1"/>
    <property type="molecule type" value="Genomic_DNA"/>
</dbReference>
<proteinExistence type="predicted"/>
<dbReference type="PANTHER" id="PTHR36700:SF1">
    <property type="entry name" value="CRISPR SYSTEM CMR SUBUNIT CMR4"/>
    <property type="match status" value="1"/>
</dbReference>
<keyword evidence="4" id="KW-1185">Reference proteome</keyword>
<gene>
    <name evidence="3" type="ordered locus">Halhy_6096</name>
</gene>
<organism evidence="3 4">
    <name type="scientific">Haliscomenobacter hydrossis (strain ATCC 27775 / DSM 1100 / LMG 10767 / O)</name>
    <dbReference type="NCBI Taxonomy" id="760192"/>
    <lineage>
        <taxon>Bacteria</taxon>
        <taxon>Pseudomonadati</taxon>
        <taxon>Bacteroidota</taxon>
        <taxon>Saprospiria</taxon>
        <taxon>Saprospirales</taxon>
        <taxon>Haliscomenobacteraceae</taxon>
        <taxon>Haliscomenobacter</taxon>
    </lineage>
</organism>
<keyword evidence="1" id="KW-0051">Antiviral defense</keyword>
<evidence type="ECO:0000313" key="4">
    <source>
        <dbReference type="Proteomes" id="UP000008461"/>
    </source>
</evidence>
<protein>
    <submittedName>
        <fullName evidence="3">CRISPR-associated RAMP protein, Cmr4 family</fullName>
    </submittedName>
</protein>
<dbReference type="STRING" id="760192.Halhy_6096"/>
<dbReference type="RefSeq" id="WP_013768440.1">
    <property type="nucleotide sequence ID" value="NC_015510.1"/>
</dbReference>
<feature type="domain" description="CRISPR type III-associated protein" evidence="2">
    <location>
        <begin position="10"/>
        <end position="313"/>
    </location>
</feature>
<name>F4L2K0_HALH1</name>
<sequence length="319" mass="35520">MYQVAKPLFLYCETPLHAGTGSELGVVDLPIQRERHSGFPKIEGSSLKGAIRERFEDMIGSRDHADLYAVFGPEGDGTDNYAGAIGFTDARLLLFPVKSMKGVFGWVTCPRVLKRLLQDLSAIGKDGVLGFTEKDLPETPQMGQALVTNTSALLLTPNRIVLEEYAFSIEKDDILTEFSNWLLNHVFEHDTWWQEKIAQSLVLINDEDFRDFVTLSTEVITRTKIDNETGTVQDGALFTEEYLPESSVLYSLILASPVFPGKDQTKKKQLSHKKSFAESDANAVQAYFEDILVNKAQNRLQLGANATLGKGLIRTTLIQ</sequence>
<evidence type="ECO:0000256" key="1">
    <source>
        <dbReference type="ARBA" id="ARBA00023118"/>
    </source>
</evidence>
<evidence type="ECO:0000313" key="3">
    <source>
        <dbReference type="EMBL" id="AEE53918.1"/>
    </source>
</evidence>
<dbReference type="Pfam" id="PF03787">
    <property type="entry name" value="RAMPs"/>
    <property type="match status" value="1"/>
</dbReference>
<dbReference type="eggNOG" id="COG1336">
    <property type="taxonomic scope" value="Bacteria"/>
</dbReference>
<reference key="2">
    <citation type="submission" date="2011-04" db="EMBL/GenBank/DDBJ databases">
        <title>Complete sequence of chromosome of Haliscomenobacter hydrossis DSM 1100.</title>
        <authorList>
            <consortium name="US DOE Joint Genome Institute (JGI-PGF)"/>
            <person name="Lucas S."/>
            <person name="Han J."/>
            <person name="Lapidus A."/>
            <person name="Bruce D."/>
            <person name="Goodwin L."/>
            <person name="Pitluck S."/>
            <person name="Peters L."/>
            <person name="Kyrpides N."/>
            <person name="Mavromatis K."/>
            <person name="Ivanova N."/>
            <person name="Ovchinnikova G."/>
            <person name="Pagani I."/>
            <person name="Daligault H."/>
            <person name="Detter J.C."/>
            <person name="Han C."/>
            <person name="Land M."/>
            <person name="Hauser L."/>
            <person name="Markowitz V."/>
            <person name="Cheng J.-F."/>
            <person name="Hugenholtz P."/>
            <person name="Woyke T."/>
            <person name="Wu D."/>
            <person name="Verbarg S."/>
            <person name="Frueling A."/>
            <person name="Brambilla E."/>
            <person name="Klenk H.-P."/>
            <person name="Eisen J.A."/>
        </authorList>
    </citation>
    <scope>NUCLEOTIDE SEQUENCE</scope>
    <source>
        <strain>DSM 1100</strain>
    </source>
</reference>
<dbReference type="Proteomes" id="UP000008461">
    <property type="component" value="Chromosome"/>
</dbReference>
<reference evidence="3 4" key="1">
    <citation type="journal article" date="2011" name="Stand. Genomic Sci.">
        <title>Complete genome sequence of Haliscomenobacter hydrossis type strain (O).</title>
        <authorList>
            <consortium name="US DOE Joint Genome Institute (JGI-PGF)"/>
            <person name="Daligault H."/>
            <person name="Lapidus A."/>
            <person name="Zeytun A."/>
            <person name="Nolan M."/>
            <person name="Lucas S."/>
            <person name="Del Rio T.G."/>
            <person name="Tice H."/>
            <person name="Cheng J.F."/>
            <person name="Tapia R."/>
            <person name="Han C."/>
            <person name="Goodwin L."/>
            <person name="Pitluck S."/>
            <person name="Liolios K."/>
            <person name="Pagani I."/>
            <person name="Ivanova N."/>
            <person name="Huntemann M."/>
            <person name="Mavromatis K."/>
            <person name="Mikhailova N."/>
            <person name="Pati A."/>
            <person name="Chen A."/>
            <person name="Palaniappan K."/>
            <person name="Land M."/>
            <person name="Hauser L."/>
            <person name="Brambilla E.M."/>
            <person name="Rohde M."/>
            <person name="Verbarg S."/>
            <person name="Goker M."/>
            <person name="Bristow J."/>
            <person name="Eisen J.A."/>
            <person name="Markowitz V."/>
            <person name="Hugenholtz P."/>
            <person name="Kyrpides N.C."/>
            <person name="Klenk H.P."/>
            <person name="Woyke T."/>
        </authorList>
    </citation>
    <scope>NUCLEOTIDE SEQUENCE [LARGE SCALE GENOMIC DNA]</scope>
    <source>
        <strain evidence="4">ATCC 27775 / DSM 1100 / LMG 10767 / O</strain>
    </source>
</reference>
<accession>F4L2K0</accession>
<evidence type="ECO:0000259" key="2">
    <source>
        <dbReference type="Pfam" id="PF03787"/>
    </source>
</evidence>
<dbReference type="GO" id="GO:0051607">
    <property type="term" value="P:defense response to virus"/>
    <property type="evidence" value="ECO:0007669"/>
    <property type="project" value="UniProtKB-KW"/>
</dbReference>
<dbReference type="NCBIfam" id="TIGR02580">
    <property type="entry name" value="cas_RAMP_Cmr4"/>
    <property type="match status" value="1"/>
</dbReference>
<dbReference type="OrthoDB" id="9789361at2"/>
<dbReference type="KEGG" id="hhy:Halhy_6096"/>
<dbReference type="PANTHER" id="PTHR36700">
    <property type="entry name" value="CRISPR SYSTEM CMR SUBUNIT CMR4"/>
    <property type="match status" value="1"/>
</dbReference>
<dbReference type="InterPro" id="IPR013410">
    <property type="entry name" value="CRISPR-assoc_RAMP_Cmr4"/>
</dbReference>
<dbReference type="AlphaFoldDB" id="F4L2K0"/>
<dbReference type="InterPro" id="IPR005537">
    <property type="entry name" value="RAMP_III_fam"/>
</dbReference>
<dbReference type="HOGENOM" id="CLU_047795_0_0_10"/>